<evidence type="ECO:0000256" key="3">
    <source>
        <dbReference type="ARBA" id="ARBA00022801"/>
    </source>
</evidence>
<evidence type="ECO:0000256" key="1">
    <source>
        <dbReference type="ARBA" id="ARBA00007835"/>
    </source>
</evidence>
<evidence type="ECO:0000256" key="4">
    <source>
        <dbReference type="ARBA" id="ARBA00022963"/>
    </source>
</evidence>
<evidence type="ECO:0000256" key="2">
    <source>
        <dbReference type="ARBA" id="ARBA00022729"/>
    </source>
</evidence>
<evidence type="ECO:0000256" key="7">
    <source>
        <dbReference type="RuleBase" id="RU364138"/>
    </source>
</evidence>
<dbReference type="Gene3D" id="3.60.60.30">
    <property type="match status" value="1"/>
</dbReference>
<dbReference type="GO" id="GO:0005576">
    <property type="term" value="C:extracellular region"/>
    <property type="evidence" value="ECO:0007669"/>
    <property type="project" value="TreeGrafter"/>
</dbReference>
<dbReference type="PANTHER" id="PTHR12370">
    <property type="entry name" value="PHOSPHOLIPASE B-RELATED"/>
    <property type="match status" value="1"/>
</dbReference>
<proteinExistence type="inferred from homology"/>
<keyword evidence="9" id="KW-1185">Reference proteome</keyword>
<accession>A0A3S3P7R4</accession>
<dbReference type="AlphaFoldDB" id="A0A3S3P7R4"/>
<evidence type="ECO:0000313" key="9">
    <source>
        <dbReference type="Proteomes" id="UP000285301"/>
    </source>
</evidence>
<reference evidence="8 9" key="1">
    <citation type="journal article" date="2018" name="Gigascience">
        <title>Genomes of trombidid mites reveal novel predicted allergens and laterally-transferred genes associated with secondary metabolism.</title>
        <authorList>
            <person name="Dong X."/>
            <person name="Chaisiri K."/>
            <person name="Xia D."/>
            <person name="Armstrong S.D."/>
            <person name="Fang Y."/>
            <person name="Donnelly M.J."/>
            <person name="Kadowaki T."/>
            <person name="McGarry J.W."/>
            <person name="Darby A.C."/>
            <person name="Makepeace B.L."/>
        </authorList>
    </citation>
    <scope>NUCLEOTIDE SEQUENCE [LARGE SCALE GENOMIC DNA]</scope>
    <source>
        <strain evidence="8">UoL-WK</strain>
    </source>
</reference>
<dbReference type="PANTHER" id="PTHR12370:SF3">
    <property type="entry name" value="PHOSPHOLIPASE B-LIKE 2-RELATED"/>
    <property type="match status" value="1"/>
</dbReference>
<organism evidence="8 9">
    <name type="scientific">Dinothrombium tinctorium</name>
    <dbReference type="NCBI Taxonomy" id="1965070"/>
    <lineage>
        <taxon>Eukaryota</taxon>
        <taxon>Metazoa</taxon>
        <taxon>Ecdysozoa</taxon>
        <taxon>Arthropoda</taxon>
        <taxon>Chelicerata</taxon>
        <taxon>Arachnida</taxon>
        <taxon>Acari</taxon>
        <taxon>Acariformes</taxon>
        <taxon>Trombidiformes</taxon>
        <taxon>Prostigmata</taxon>
        <taxon>Anystina</taxon>
        <taxon>Parasitengona</taxon>
        <taxon>Trombidioidea</taxon>
        <taxon>Trombidiidae</taxon>
        <taxon>Dinothrombium</taxon>
    </lineage>
</organism>
<sequence>MRSIEPGAWAKLEIITNEKLNDTLQAYFAGFLEAALSADLIKMHYNNVLLNYCENESVYCERLSAFIKSALQFAVNTVNAKRYRSAYWHQIGLVLEQLQGMNDALFASERDLSRKRLAPQKIHIDIEAMLKPESVLWLNLVTELSDFEVMLNRSKLSNIWSRDACSALIKLIAKKRELYVGHNSWVHYNYMLRILKKYEFNFHLTANDSSDRVPGYKVAMSSYPAMIFSMDDYYILSSKLVVLETSIANFKAENYAGIKPDEIVFEFVRNLVSNRLATTGKVWTLIFSQFNSGTYNNQFMIVDYNEFNRQLNASSRENILWIIEQSPGMTQSADVTSVLFNQTYWASYNIPYFKSIYDREGFAEKKKQYGDYYSYNETARARIFRRDNDKVTDMQSFLKLMRYNNFKNDPLSRCNCTPPYSAKLAIAARDDLNDPNGIYPIPSLGFGAEGAIDAKLTNAELAASFEMIAVSGPTFDNLPPFQWSTSLLKDLVKHEGQPDLWTFPPMHVQWFLGEKNSKLKTIKKR</sequence>
<evidence type="ECO:0000313" key="8">
    <source>
        <dbReference type="EMBL" id="RWS09729.1"/>
    </source>
</evidence>
<dbReference type="Pfam" id="PF04916">
    <property type="entry name" value="Phospholip_B"/>
    <property type="match status" value="1"/>
</dbReference>
<keyword evidence="5 7" id="KW-0443">Lipid metabolism</keyword>
<dbReference type="EMBL" id="NCKU01002374">
    <property type="protein sequence ID" value="RWS09729.1"/>
    <property type="molecule type" value="Genomic_DNA"/>
</dbReference>
<dbReference type="InterPro" id="IPR007000">
    <property type="entry name" value="PLipase_B-like"/>
</dbReference>
<keyword evidence="4 7" id="KW-0442">Lipid degradation</keyword>
<gene>
    <name evidence="8" type="ORF">B4U79_01200</name>
</gene>
<dbReference type="EC" id="3.1.1.-" evidence="7"/>
<comment type="caution">
    <text evidence="8">The sequence shown here is derived from an EMBL/GenBank/DDBJ whole genome shotgun (WGS) entry which is preliminary data.</text>
</comment>
<evidence type="ECO:0000256" key="6">
    <source>
        <dbReference type="ARBA" id="ARBA00023180"/>
    </source>
</evidence>
<comment type="similarity">
    <text evidence="1 7">Belongs to the phospholipase B-like family.</text>
</comment>
<dbReference type="OrthoDB" id="443524at2759"/>
<keyword evidence="3 7" id="KW-0378">Hydrolase</keyword>
<name>A0A3S3P7R4_9ACAR</name>
<dbReference type="Proteomes" id="UP000285301">
    <property type="component" value="Unassembled WGS sequence"/>
</dbReference>
<protein>
    <recommendedName>
        <fullName evidence="7">Phospholipase B-like</fullName>
        <ecNumber evidence="7">3.1.1.-</ecNumber>
    </recommendedName>
</protein>
<comment type="function">
    <text evidence="7">Putative phospholipase.</text>
</comment>
<dbReference type="GO" id="GO:0004620">
    <property type="term" value="F:phospholipase activity"/>
    <property type="evidence" value="ECO:0007669"/>
    <property type="project" value="InterPro"/>
</dbReference>
<keyword evidence="2" id="KW-0732">Signal</keyword>
<evidence type="ECO:0000256" key="5">
    <source>
        <dbReference type="ARBA" id="ARBA00023098"/>
    </source>
</evidence>
<dbReference type="GO" id="GO:0009395">
    <property type="term" value="P:phospholipid catabolic process"/>
    <property type="evidence" value="ECO:0007669"/>
    <property type="project" value="TreeGrafter"/>
</dbReference>
<keyword evidence="6" id="KW-0325">Glycoprotein</keyword>